<feature type="chain" id="PRO_5012066528" evidence="1">
    <location>
        <begin position="21"/>
        <end position="284"/>
    </location>
</feature>
<keyword evidence="3" id="KW-1185">Reference proteome</keyword>
<dbReference type="Gene3D" id="2.60.40.1320">
    <property type="entry name" value="SRS domain"/>
    <property type="match status" value="1"/>
</dbReference>
<dbReference type="VEuPathDB" id="ToxoDB:BESB_044410"/>
<dbReference type="AlphaFoldDB" id="A0A2A9MEE7"/>
<dbReference type="RefSeq" id="XP_029220258.1">
    <property type="nucleotide sequence ID" value="XM_029362892.1"/>
</dbReference>
<evidence type="ECO:0000256" key="1">
    <source>
        <dbReference type="SAM" id="SignalP"/>
    </source>
</evidence>
<dbReference type="GeneID" id="40309371"/>
<evidence type="ECO:0000313" key="3">
    <source>
        <dbReference type="Proteomes" id="UP000224006"/>
    </source>
</evidence>
<keyword evidence="1" id="KW-0732">Signal</keyword>
<sequence>MGVYRFLGWAAALGTVSVAAGPSRMPLSAGSSAEAGEEVVVWRFPTHLEIDADGLPQYTLPRPPLPLDDELPRVPLVPQRCEYDAEGGSPRHLHLSMEGVLSLEFECPKEVPSTLEPSDRKQAFRVSGDGTCDTDSLVDIATVLPSVWFSDLFSEYRNSGSYGLFLPVRPVDKGKKICFLCRSNPESGPTQSCYVIINVPKAELPSTRICDPSLRAEENMLGFGDDGTNNAVTLHCPTGYPVLNPSSSSEYVNTGPECLDSVKLEDLLGTGTVGTHSGSCMCRA</sequence>
<name>A0A2A9MEE7_BESBE</name>
<organism evidence="2 3">
    <name type="scientific">Besnoitia besnoiti</name>
    <name type="common">Apicomplexan protozoan</name>
    <dbReference type="NCBI Taxonomy" id="94643"/>
    <lineage>
        <taxon>Eukaryota</taxon>
        <taxon>Sar</taxon>
        <taxon>Alveolata</taxon>
        <taxon>Apicomplexa</taxon>
        <taxon>Conoidasida</taxon>
        <taxon>Coccidia</taxon>
        <taxon>Eucoccidiorida</taxon>
        <taxon>Eimeriorina</taxon>
        <taxon>Sarcocystidae</taxon>
        <taxon>Besnoitia</taxon>
    </lineage>
</organism>
<protein>
    <submittedName>
        <fullName evidence="2">SAG-related sequence SRS17B</fullName>
    </submittedName>
</protein>
<evidence type="ECO:0000313" key="2">
    <source>
        <dbReference type="EMBL" id="PFH36249.1"/>
    </source>
</evidence>
<dbReference type="KEGG" id="bbes:BESB_044410"/>
<dbReference type="SUPFAM" id="SSF74877">
    <property type="entry name" value="Major surface antigen p30, SAG1"/>
    <property type="match status" value="1"/>
</dbReference>
<accession>A0A2A9MEE7</accession>
<dbReference type="OrthoDB" id="10322962at2759"/>
<comment type="caution">
    <text evidence="2">The sequence shown here is derived from an EMBL/GenBank/DDBJ whole genome shotgun (WGS) entry which is preliminary data.</text>
</comment>
<dbReference type="Proteomes" id="UP000224006">
    <property type="component" value="Chromosome III"/>
</dbReference>
<reference evidence="2 3" key="1">
    <citation type="submission" date="2017-09" db="EMBL/GenBank/DDBJ databases">
        <title>Genome sequencing of Besnoitia besnoiti strain Bb-Ger1.</title>
        <authorList>
            <person name="Schares G."/>
            <person name="Venepally P."/>
            <person name="Lorenzi H.A."/>
        </authorList>
    </citation>
    <scope>NUCLEOTIDE SEQUENCE [LARGE SCALE GENOMIC DNA]</scope>
    <source>
        <strain evidence="2 3">Bb-Ger1</strain>
    </source>
</reference>
<gene>
    <name evidence="2" type="ORF">BESB_044410</name>
</gene>
<proteinExistence type="predicted"/>
<dbReference type="EMBL" id="NWUJ01000003">
    <property type="protein sequence ID" value="PFH36249.1"/>
    <property type="molecule type" value="Genomic_DNA"/>
</dbReference>
<dbReference type="InterPro" id="IPR036755">
    <property type="entry name" value="SRS_dom_sf"/>
</dbReference>
<feature type="signal peptide" evidence="1">
    <location>
        <begin position="1"/>
        <end position="20"/>
    </location>
</feature>